<feature type="compositionally biased region" description="Basic and acidic residues" evidence="1">
    <location>
        <begin position="1129"/>
        <end position="1139"/>
    </location>
</feature>
<dbReference type="InterPro" id="IPR040521">
    <property type="entry name" value="KDZ"/>
</dbReference>
<sequence>MVCTNIHVTLPLSAIMKRSLQPGSYTHRKHAKNTFSLASFGHSLQSPSTSGSSSSLSARAGNLTADGRHAAVQALPLQRSQPASRSTSESAPAINLDGDEDWLDVSVDEPPPTATGTSQNRRKRQWMIIFTTGSPTTVTIIYGYSLVAKVLWARNLAACAAGPQNIAAANAMAVSSSAANAWWRLIAFVRCVVLRCAWNGTFFQQRELRQLGLRVQLGHPDNTPCPRAHPGRAKFVVIASNGFHHVLVDFCECRRSGSQLHWEQLLSYGWYPATPDNPQSAVTIATLRLFHSISLQGKTTVYHYFNALAKITNNIGSKTFKRRYQLALRIVHQWRNLRALKRGGMGNDPDRHTAQTREGELAVECIACPKAGVNLPEGWEKAPLEMRFLYTIFLAIDTCFWLKRKKISSWLRDPSLQDGWAYFVRSFLYEDFVKTLGEQTEMSTCTGLAALDHANTKYSQGYAATGCGMITCGRHEIVCKNGVGDLQAGEKYYGNMDYIVASAMRHFVQLLFFLFLYDIMCQWSKNLKERLLKLPPHVRFILAHYFVKFIIPKLHILGHLKFCQDFFSLLFTLGAAQADMEGIKRIWSSSGLMGASTREMGPGLRQDTLDDFWHYWNWNKVVGMGSTLRKRLLKARKELTRQTGALQEFTDAQEGEVSAWRKAVDDFETGASTANPYELPHASPMLRDIEMELVREEQERERNPTAVREATDDMMIEYLMLGVEIEGQQRQLSADLLAKKNPTTKELTDFVTRHTRISRQIKKLRIMQRKHSPGALQCLATAADPAEPPEAEHAPLFPPSGLSPLQAMPPLSVPDVAIAEARLRDAQCSESLEVIRHGLIVKRRLQTYKMLHSRRQHQNTRSRTLVDGQQWKIDLAAATYRHARTARLALVHAAGACSWRALKKADLRLPEDEEEAKRRKQRAMKGKRKEVQQVNENGRRRASPRGFGTPPGGWRGVVGEAMHEGVRVEWSKAYTRVKRWREEVRLLQEEMVRCLLTLEWQAVQWNQRATPDHYTGQIAYSATHAQGAMALVARVAAVRWKLTSRFRCLWCKVSDRMAGEDGVSSSGSGSDSDSDDSGDEGAWTDEQEELGLPAPEQPENEACAPEGEEGEPEGDGSEGGDMEEDDGGDVERRRNEMDKLLAIRTTSLTQYDEL</sequence>
<feature type="compositionally biased region" description="Basic residues" evidence="1">
    <location>
        <begin position="918"/>
        <end position="928"/>
    </location>
</feature>
<dbReference type="AlphaFoldDB" id="A0AAD6ZSQ9"/>
<feature type="compositionally biased region" description="Low complexity" evidence="1">
    <location>
        <begin position="1060"/>
        <end position="1071"/>
    </location>
</feature>
<feature type="domain" description="CxC2-like cysteine cluster KDZ transposase-associated" evidence="2">
    <location>
        <begin position="208"/>
        <end position="316"/>
    </location>
</feature>
<feature type="region of interest" description="Disordered" evidence="1">
    <location>
        <begin position="781"/>
        <end position="803"/>
    </location>
</feature>
<feature type="region of interest" description="Disordered" evidence="1">
    <location>
        <begin position="910"/>
        <end position="954"/>
    </location>
</feature>
<feature type="region of interest" description="Disordered" evidence="1">
    <location>
        <begin position="1058"/>
        <end position="1139"/>
    </location>
</feature>
<dbReference type="Pfam" id="PF18758">
    <property type="entry name" value="KDZ"/>
    <property type="match status" value="1"/>
</dbReference>
<evidence type="ECO:0000313" key="4">
    <source>
        <dbReference type="Proteomes" id="UP001218218"/>
    </source>
</evidence>
<accession>A0AAD6ZSQ9</accession>
<feature type="region of interest" description="Disordered" evidence="1">
    <location>
        <begin position="75"/>
        <end position="96"/>
    </location>
</feature>
<dbReference type="InterPro" id="IPR041457">
    <property type="entry name" value="CxC2_KDZ-assoc"/>
</dbReference>
<dbReference type="EMBL" id="JARIHO010000030">
    <property type="protein sequence ID" value="KAJ7336983.1"/>
    <property type="molecule type" value="Genomic_DNA"/>
</dbReference>
<dbReference type="Pfam" id="PF18803">
    <property type="entry name" value="CxC2"/>
    <property type="match status" value="1"/>
</dbReference>
<gene>
    <name evidence="3" type="ORF">DFH08DRAFT_964940</name>
</gene>
<evidence type="ECO:0000256" key="1">
    <source>
        <dbReference type="SAM" id="MobiDB-lite"/>
    </source>
</evidence>
<feature type="compositionally biased region" description="Acidic residues" evidence="1">
    <location>
        <begin position="1106"/>
        <end position="1128"/>
    </location>
</feature>
<keyword evidence="4" id="KW-1185">Reference proteome</keyword>
<evidence type="ECO:0000313" key="3">
    <source>
        <dbReference type="EMBL" id="KAJ7336983.1"/>
    </source>
</evidence>
<name>A0AAD6ZSQ9_9AGAR</name>
<feature type="compositionally biased region" description="Acidic residues" evidence="1">
    <location>
        <begin position="1072"/>
        <end position="1089"/>
    </location>
</feature>
<evidence type="ECO:0000259" key="2">
    <source>
        <dbReference type="Pfam" id="PF18803"/>
    </source>
</evidence>
<organism evidence="3 4">
    <name type="scientific">Mycena albidolilacea</name>
    <dbReference type="NCBI Taxonomy" id="1033008"/>
    <lineage>
        <taxon>Eukaryota</taxon>
        <taxon>Fungi</taxon>
        <taxon>Dikarya</taxon>
        <taxon>Basidiomycota</taxon>
        <taxon>Agaricomycotina</taxon>
        <taxon>Agaricomycetes</taxon>
        <taxon>Agaricomycetidae</taxon>
        <taxon>Agaricales</taxon>
        <taxon>Marasmiineae</taxon>
        <taxon>Mycenaceae</taxon>
        <taxon>Mycena</taxon>
    </lineage>
</organism>
<reference evidence="3" key="1">
    <citation type="submission" date="2023-03" db="EMBL/GenBank/DDBJ databases">
        <title>Massive genome expansion in bonnet fungi (Mycena s.s.) driven by repeated elements and novel gene families across ecological guilds.</title>
        <authorList>
            <consortium name="Lawrence Berkeley National Laboratory"/>
            <person name="Harder C.B."/>
            <person name="Miyauchi S."/>
            <person name="Viragh M."/>
            <person name="Kuo A."/>
            <person name="Thoen E."/>
            <person name="Andreopoulos B."/>
            <person name="Lu D."/>
            <person name="Skrede I."/>
            <person name="Drula E."/>
            <person name="Henrissat B."/>
            <person name="Morin E."/>
            <person name="Kohler A."/>
            <person name="Barry K."/>
            <person name="LaButti K."/>
            <person name="Morin E."/>
            <person name="Salamov A."/>
            <person name="Lipzen A."/>
            <person name="Mereny Z."/>
            <person name="Hegedus B."/>
            <person name="Baldrian P."/>
            <person name="Stursova M."/>
            <person name="Weitz H."/>
            <person name="Taylor A."/>
            <person name="Grigoriev I.V."/>
            <person name="Nagy L.G."/>
            <person name="Martin F."/>
            <person name="Kauserud H."/>
        </authorList>
    </citation>
    <scope>NUCLEOTIDE SEQUENCE</scope>
    <source>
        <strain evidence="3">CBHHK002</strain>
    </source>
</reference>
<comment type="caution">
    <text evidence="3">The sequence shown here is derived from an EMBL/GenBank/DDBJ whole genome shotgun (WGS) entry which is preliminary data.</text>
</comment>
<feature type="compositionally biased region" description="Polar residues" evidence="1">
    <location>
        <begin position="78"/>
        <end position="90"/>
    </location>
</feature>
<dbReference type="Proteomes" id="UP001218218">
    <property type="component" value="Unassembled WGS sequence"/>
</dbReference>
<proteinExistence type="predicted"/>
<protein>
    <recommendedName>
        <fullName evidence="2">CxC2-like cysteine cluster KDZ transposase-associated domain-containing protein</fullName>
    </recommendedName>
</protein>